<comment type="subcellular location">
    <subcellularLocation>
        <location evidence="1 5">Bacterial flagellum basal body</location>
    </subcellularLocation>
</comment>
<dbReference type="EMBL" id="FZNM01000003">
    <property type="protein sequence ID" value="SNR41412.1"/>
    <property type="molecule type" value="Genomic_DNA"/>
</dbReference>
<dbReference type="GO" id="GO:0009424">
    <property type="term" value="C:bacterial-type flagellum hook"/>
    <property type="evidence" value="ECO:0007669"/>
    <property type="project" value="TreeGrafter"/>
</dbReference>
<accession>A0A238W4C3</accession>
<dbReference type="Proteomes" id="UP000198409">
    <property type="component" value="Unassembled WGS sequence"/>
</dbReference>
<organism evidence="9 10">
    <name type="scientific">Paracoccus sediminis</name>
    <dbReference type="NCBI Taxonomy" id="1214787"/>
    <lineage>
        <taxon>Bacteria</taxon>
        <taxon>Pseudomonadati</taxon>
        <taxon>Pseudomonadota</taxon>
        <taxon>Alphaproteobacteria</taxon>
        <taxon>Rhodobacterales</taxon>
        <taxon>Paracoccaceae</taxon>
        <taxon>Paracoccus</taxon>
    </lineage>
</organism>
<evidence type="ECO:0000259" key="6">
    <source>
        <dbReference type="Pfam" id="PF00460"/>
    </source>
</evidence>
<dbReference type="Pfam" id="PF06429">
    <property type="entry name" value="Flg_bbr_C"/>
    <property type="match status" value="1"/>
</dbReference>
<feature type="domain" description="Flagellar basal-body/hook protein C-terminal" evidence="7">
    <location>
        <begin position="403"/>
        <end position="445"/>
    </location>
</feature>
<comment type="function">
    <text evidence="5">A flexible structure which links the flagellar filament to the drive apparatus in the basal body.</text>
</comment>
<dbReference type="PANTHER" id="PTHR30435">
    <property type="entry name" value="FLAGELLAR PROTEIN"/>
    <property type="match status" value="1"/>
</dbReference>
<evidence type="ECO:0000259" key="7">
    <source>
        <dbReference type="Pfam" id="PF06429"/>
    </source>
</evidence>
<dbReference type="InterPro" id="IPR011491">
    <property type="entry name" value="FlgE_D2"/>
</dbReference>
<gene>
    <name evidence="9" type="ORF">SAMN06265378_103350</name>
</gene>
<dbReference type="NCBIfam" id="TIGR03506">
    <property type="entry name" value="FlgEFG_subfam"/>
    <property type="match status" value="1"/>
</dbReference>
<dbReference type="PROSITE" id="PS00588">
    <property type="entry name" value="FLAGELLA_BB_ROD"/>
    <property type="match status" value="1"/>
</dbReference>
<feature type="domain" description="Flagellar basal body rod protein N-terminal" evidence="6">
    <location>
        <begin position="20"/>
        <end position="48"/>
    </location>
</feature>
<evidence type="ECO:0000256" key="5">
    <source>
        <dbReference type="RuleBase" id="RU362116"/>
    </source>
</evidence>
<keyword evidence="9" id="KW-0966">Cell projection</keyword>
<dbReference type="GO" id="GO:0009425">
    <property type="term" value="C:bacterial-type flagellum basal body"/>
    <property type="evidence" value="ECO:0007669"/>
    <property type="project" value="UniProtKB-SubCell"/>
</dbReference>
<evidence type="ECO:0000256" key="4">
    <source>
        <dbReference type="ARBA" id="ARBA00023143"/>
    </source>
</evidence>
<evidence type="ECO:0000256" key="1">
    <source>
        <dbReference type="ARBA" id="ARBA00004117"/>
    </source>
</evidence>
<sequence length="447" mass="45964">MIGFELRKVHAMSMSSAMGAGVSGLAANATRLATISDNIANSATHGYKRMETEFNAFVVNPTATAGSYSAGGVGATTQRIVNKDGGLEITSNPLDIAISGRGMLPVTSAVAVDSGNGNLPFMMTQTGSFRVDAEGVLKTSTGLVLLGWPAQADGTIPSMSRDTMGGLEPIQITASQTVGDPTTKVSLGVNLPANETLSGASGDPLPLKIEYYGNLGTSESLDITFVPDTSDPTGMTNTWIMEVRDSASAAALVGSYQVTFDDSNTNGGSIASVTTLSGGAYDAATGAIGLTVAGGSMELVIGTPGGTTGMRQLASSFSTTNIAKNGSPIGNLTTVEIDENGFLNATYDTGFVKTLYQVPLVDVPNPNGLSALASQAYSVSPNSGNFFLWNAGDGPTGSVQGYALEGSTTDVAQELTHLIQTQRAYSSNAKIIQTVDEMLQETTNIKR</sequence>
<protein>
    <recommendedName>
        <fullName evidence="3 5">Flagellar hook protein FlgE</fullName>
    </recommendedName>
</protein>
<dbReference type="AlphaFoldDB" id="A0A238W4C3"/>
<dbReference type="SUPFAM" id="SSF117143">
    <property type="entry name" value="Flagellar hook protein flgE"/>
    <property type="match status" value="1"/>
</dbReference>
<dbReference type="InterPro" id="IPR020013">
    <property type="entry name" value="Flagellar_FlgE/F/G"/>
</dbReference>
<name>A0A238W4C3_9RHOB</name>
<evidence type="ECO:0000259" key="8">
    <source>
        <dbReference type="Pfam" id="PF07559"/>
    </source>
</evidence>
<dbReference type="GO" id="GO:0005829">
    <property type="term" value="C:cytosol"/>
    <property type="evidence" value="ECO:0007669"/>
    <property type="project" value="TreeGrafter"/>
</dbReference>
<evidence type="ECO:0000313" key="10">
    <source>
        <dbReference type="Proteomes" id="UP000198409"/>
    </source>
</evidence>
<evidence type="ECO:0000256" key="3">
    <source>
        <dbReference type="ARBA" id="ARBA00019015"/>
    </source>
</evidence>
<dbReference type="InterPro" id="IPR037925">
    <property type="entry name" value="FlgE/F/G-like"/>
</dbReference>
<dbReference type="InterPro" id="IPR019776">
    <property type="entry name" value="Flagellar_basal_body_rod_CS"/>
</dbReference>
<feature type="domain" description="Flagellar hook protein FlgE D2" evidence="8">
    <location>
        <begin position="210"/>
        <end position="326"/>
    </location>
</feature>
<dbReference type="Pfam" id="PF07559">
    <property type="entry name" value="FlgE_D2"/>
    <property type="match status" value="1"/>
</dbReference>
<proteinExistence type="inferred from homology"/>
<evidence type="ECO:0000313" key="9">
    <source>
        <dbReference type="EMBL" id="SNR41412.1"/>
    </source>
</evidence>
<comment type="similarity">
    <text evidence="2 5">Belongs to the flagella basal body rod proteins family.</text>
</comment>
<dbReference type="GO" id="GO:0071978">
    <property type="term" value="P:bacterial-type flagellum-dependent swarming motility"/>
    <property type="evidence" value="ECO:0007669"/>
    <property type="project" value="TreeGrafter"/>
</dbReference>
<evidence type="ECO:0000256" key="2">
    <source>
        <dbReference type="ARBA" id="ARBA00009677"/>
    </source>
</evidence>
<reference evidence="10" key="1">
    <citation type="submission" date="2017-06" db="EMBL/GenBank/DDBJ databases">
        <authorList>
            <person name="Varghese N."/>
            <person name="Submissions S."/>
        </authorList>
    </citation>
    <scope>NUCLEOTIDE SEQUENCE [LARGE SCALE GENOMIC DNA]</scope>
    <source>
        <strain evidence="10">DSM 26170</strain>
    </source>
</reference>
<keyword evidence="4 5" id="KW-0975">Bacterial flagellum</keyword>
<dbReference type="InterPro" id="IPR001444">
    <property type="entry name" value="Flag_bb_rod_N"/>
</dbReference>
<dbReference type="PANTHER" id="PTHR30435:SF1">
    <property type="entry name" value="FLAGELLAR HOOK PROTEIN FLGE"/>
    <property type="match status" value="1"/>
</dbReference>
<dbReference type="InterPro" id="IPR010930">
    <property type="entry name" value="Flg_bb/hook_C_dom"/>
</dbReference>
<keyword evidence="9" id="KW-0282">Flagellum</keyword>
<keyword evidence="9" id="KW-0969">Cilium</keyword>
<dbReference type="Pfam" id="PF00460">
    <property type="entry name" value="Flg_bb_rod"/>
    <property type="match status" value="1"/>
</dbReference>